<sequence>MKAFGGATPSSTRGYFITSCHIHQDIIWNKRLQKLCVIGSLTGPEIINISTHIPLLRIATEIK</sequence>
<dbReference type="AlphaFoldDB" id="A0A9J5XZL2"/>
<evidence type="ECO:0000313" key="2">
    <source>
        <dbReference type="Proteomes" id="UP000824120"/>
    </source>
</evidence>
<name>A0A9J5XZL2_SOLCO</name>
<reference evidence="1 2" key="1">
    <citation type="submission" date="2020-09" db="EMBL/GenBank/DDBJ databases">
        <title>De no assembly of potato wild relative species, Solanum commersonii.</title>
        <authorList>
            <person name="Cho K."/>
        </authorList>
    </citation>
    <scope>NUCLEOTIDE SEQUENCE [LARGE SCALE GENOMIC DNA]</scope>
    <source>
        <strain evidence="1">LZ3.2</strain>
        <tissue evidence="1">Leaf</tissue>
    </source>
</reference>
<evidence type="ECO:0000313" key="1">
    <source>
        <dbReference type="EMBL" id="KAG5592278.1"/>
    </source>
</evidence>
<dbReference type="EMBL" id="JACXVP010000008">
    <property type="protein sequence ID" value="KAG5592278.1"/>
    <property type="molecule type" value="Genomic_DNA"/>
</dbReference>
<protein>
    <submittedName>
        <fullName evidence="1">Uncharacterized protein</fullName>
    </submittedName>
</protein>
<keyword evidence="2" id="KW-1185">Reference proteome</keyword>
<organism evidence="1 2">
    <name type="scientific">Solanum commersonii</name>
    <name type="common">Commerson's wild potato</name>
    <name type="synonym">Commerson's nightshade</name>
    <dbReference type="NCBI Taxonomy" id="4109"/>
    <lineage>
        <taxon>Eukaryota</taxon>
        <taxon>Viridiplantae</taxon>
        <taxon>Streptophyta</taxon>
        <taxon>Embryophyta</taxon>
        <taxon>Tracheophyta</taxon>
        <taxon>Spermatophyta</taxon>
        <taxon>Magnoliopsida</taxon>
        <taxon>eudicotyledons</taxon>
        <taxon>Gunneridae</taxon>
        <taxon>Pentapetalae</taxon>
        <taxon>asterids</taxon>
        <taxon>lamiids</taxon>
        <taxon>Solanales</taxon>
        <taxon>Solanaceae</taxon>
        <taxon>Solanoideae</taxon>
        <taxon>Solaneae</taxon>
        <taxon>Solanum</taxon>
    </lineage>
</organism>
<proteinExistence type="predicted"/>
<comment type="caution">
    <text evidence="1">The sequence shown here is derived from an EMBL/GenBank/DDBJ whole genome shotgun (WGS) entry which is preliminary data.</text>
</comment>
<gene>
    <name evidence="1" type="ORF">H5410_042792</name>
</gene>
<accession>A0A9J5XZL2</accession>
<dbReference type="Proteomes" id="UP000824120">
    <property type="component" value="Chromosome 8"/>
</dbReference>